<keyword evidence="1" id="KW-1133">Transmembrane helix</keyword>
<dbReference type="Pfam" id="PF07963">
    <property type="entry name" value="N_methyl"/>
    <property type="match status" value="1"/>
</dbReference>
<dbReference type="InterPro" id="IPR012902">
    <property type="entry name" value="N_methyl_site"/>
</dbReference>
<protein>
    <submittedName>
        <fullName evidence="2">MSHA biogenesis protein MshO</fullName>
    </submittedName>
</protein>
<evidence type="ECO:0000313" key="2">
    <source>
        <dbReference type="EMBL" id="RZT76017.1"/>
    </source>
</evidence>
<reference evidence="2 3" key="1">
    <citation type="submission" date="2019-02" db="EMBL/GenBank/DDBJ databases">
        <title>Genomic Encyclopedia of Type Strains, Phase IV (KMG-IV): sequencing the most valuable type-strain genomes for metagenomic binning, comparative biology and taxonomic classification.</title>
        <authorList>
            <person name="Goeker M."/>
        </authorList>
    </citation>
    <scope>NUCLEOTIDE SEQUENCE [LARGE SCALE GENOMIC DNA]</scope>
    <source>
        <strain evidence="2 3">DSM 21223</strain>
    </source>
</reference>
<sequence length="274" mass="29207">MSQARHRQRGFTLIEAIVAMVLLGIAGSLVGMFIRIPIEGYFDTERRARLTDTADTALRRMARDLRLALPNSIRVTAVGNVRYLEFLQTRAGGRYRTDPTAAGGGNPLEFGIADTNGFDVLGTPPVFQAGDHVAIANLGTGSGADAYTGNNMVPITGITPAGVVQFAAFRFPVPSPGARFFIVNQRVTYECNPDAGLLRRYSGYALVGTAQPTPPGVAPVLLADRVANRANACTMTYDANVANTRMGVVSMSLTLEEAGESVTLLHQVHVSNVP</sequence>
<gene>
    <name evidence="2" type="ORF">EV678_1885</name>
</gene>
<organism evidence="2 3">
    <name type="scientific">Azospira oryzae</name>
    <dbReference type="NCBI Taxonomy" id="146939"/>
    <lineage>
        <taxon>Bacteria</taxon>
        <taxon>Pseudomonadati</taxon>
        <taxon>Pseudomonadota</taxon>
        <taxon>Betaproteobacteria</taxon>
        <taxon>Rhodocyclales</taxon>
        <taxon>Rhodocyclaceae</taxon>
        <taxon>Azospira</taxon>
    </lineage>
</organism>
<evidence type="ECO:0000313" key="3">
    <source>
        <dbReference type="Proteomes" id="UP000292136"/>
    </source>
</evidence>
<proteinExistence type="predicted"/>
<dbReference type="PROSITE" id="PS00409">
    <property type="entry name" value="PROKAR_NTER_METHYL"/>
    <property type="match status" value="1"/>
</dbReference>
<keyword evidence="1" id="KW-0812">Transmembrane</keyword>
<dbReference type="EMBL" id="SHKM01000002">
    <property type="protein sequence ID" value="RZT76017.1"/>
    <property type="molecule type" value="Genomic_DNA"/>
</dbReference>
<feature type="transmembrane region" description="Helical" evidence="1">
    <location>
        <begin position="12"/>
        <end position="34"/>
    </location>
</feature>
<dbReference type="NCBIfam" id="TIGR02532">
    <property type="entry name" value="IV_pilin_GFxxxE"/>
    <property type="match status" value="1"/>
</dbReference>
<keyword evidence="1" id="KW-0472">Membrane</keyword>
<dbReference type="RefSeq" id="WP_130459347.1">
    <property type="nucleotide sequence ID" value="NZ_SHKM01000002.1"/>
</dbReference>
<evidence type="ECO:0000256" key="1">
    <source>
        <dbReference type="SAM" id="Phobius"/>
    </source>
</evidence>
<accession>A0ABY0IMC3</accession>
<comment type="caution">
    <text evidence="2">The sequence shown here is derived from an EMBL/GenBank/DDBJ whole genome shotgun (WGS) entry which is preliminary data.</text>
</comment>
<name>A0ABY0IMC3_9RHOO</name>
<keyword evidence="3" id="KW-1185">Reference proteome</keyword>
<dbReference type="Proteomes" id="UP000292136">
    <property type="component" value="Unassembled WGS sequence"/>
</dbReference>